<evidence type="ECO:0000313" key="1">
    <source>
        <dbReference type="EMBL" id="MEK8180225.1"/>
    </source>
</evidence>
<dbReference type="Proteomes" id="UP001491349">
    <property type="component" value="Unassembled WGS sequence"/>
</dbReference>
<keyword evidence="2" id="KW-1185">Reference proteome</keyword>
<gene>
    <name evidence="1" type="ORF">WMW71_07720</name>
</gene>
<comment type="caution">
    <text evidence="1">The sequence shown here is derived from an EMBL/GenBank/DDBJ whole genome shotgun (WGS) entry which is preliminary data.</text>
</comment>
<dbReference type="SUPFAM" id="SSF53335">
    <property type="entry name" value="S-adenosyl-L-methionine-dependent methyltransferases"/>
    <property type="match status" value="1"/>
</dbReference>
<accession>A0ABU9E0Q8</accession>
<dbReference type="RefSeq" id="WP_187660695.1">
    <property type="nucleotide sequence ID" value="NZ_JACTAB010000005.1"/>
</dbReference>
<proteinExistence type="predicted"/>
<organism evidence="1 2">
    <name type="scientific">Flavobacterium buctense</name>
    <dbReference type="NCBI Taxonomy" id="1648146"/>
    <lineage>
        <taxon>Bacteria</taxon>
        <taxon>Pseudomonadati</taxon>
        <taxon>Bacteroidota</taxon>
        <taxon>Flavobacteriia</taxon>
        <taxon>Flavobacteriales</taxon>
        <taxon>Flavobacteriaceae</taxon>
        <taxon>Flavobacterium</taxon>
    </lineage>
</organism>
<name>A0ABU9E0Q8_9FLAO</name>
<evidence type="ECO:0008006" key="3">
    <source>
        <dbReference type="Google" id="ProtNLM"/>
    </source>
</evidence>
<evidence type="ECO:0000313" key="2">
    <source>
        <dbReference type="Proteomes" id="UP001491349"/>
    </source>
</evidence>
<dbReference type="EMBL" id="JBBPCB010000004">
    <property type="protein sequence ID" value="MEK8180225.1"/>
    <property type="molecule type" value="Genomic_DNA"/>
</dbReference>
<dbReference type="Gene3D" id="3.40.50.150">
    <property type="entry name" value="Vaccinia Virus protein VP39"/>
    <property type="match status" value="1"/>
</dbReference>
<reference evidence="1 2" key="1">
    <citation type="submission" date="2024-04" db="EMBL/GenBank/DDBJ databases">
        <title>draft genome sequnece of Flavobacterium buctense JCM 30750.</title>
        <authorList>
            <person name="Kim D.-U."/>
        </authorList>
    </citation>
    <scope>NUCLEOTIDE SEQUENCE [LARGE SCALE GENOMIC DNA]</scope>
    <source>
        <strain evidence="1 2">JCM 30750</strain>
    </source>
</reference>
<dbReference type="InterPro" id="IPR029063">
    <property type="entry name" value="SAM-dependent_MTases_sf"/>
</dbReference>
<protein>
    <recommendedName>
        <fullName evidence="3">Methyltransferase domain-containing protein</fullName>
    </recommendedName>
</protein>
<sequence>MSNQDIAVATFKYFSGLEGNQHIASEFALKTIVDIVDKYKTENVLELGLGIGSIAYCIQDFYQKQHRQLNYVGTEANAFCLNALSQYLKEYYAKVQIFNTLKDIETTQKFDLIIIDGTDENVLKIKNMIADNGIIIIEGDRIPQLKIIREIFPKSLYTRVISNYKSPDYGPFPPDSFSGGLQLIFTNPTLKQKIDFAVYKIKTAINYRLR</sequence>